<proteinExistence type="predicted"/>
<organism evidence="1 2">
    <name type="scientific">Devosia psychrophila</name>
    <dbReference type="NCBI Taxonomy" id="728005"/>
    <lineage>
        <taxon>Bacteria</taxon>
        <taxon>Pseudomonadati</taxon>
        <taxon>Pseudomonadota</taxon>
        <taxon>Alphaproteobacteria</taxon>
        <taxon>Hyphomicrobiales</taxon>
        <taxon>Devosiaceae</taxon>
        <taxon>Devosia</taxon>
    </lineage>
</organism>
<dbReference type="Proteomes" id="UP000033519">
    <property type="component" value="Unassembled WGS sequence"/>
</dbReference>
<dbReference type="EMBL" id="LAPV01000036">
    <property type="protein sequence ID" value="KKC34387.1"/>
    <property type="molecule type" value="Genomic_DNA"/>
</dbReference>
<dbReference type="Gene3D" id="3.40.50.2300">
    <property type="match status" value="2"/>
</dbReference>
<evidence type="ECO:0000313" key="1">
    <source>
        <dbReference type="EMBL" id="KKC34387.1"/>
    </source>
</evidence>
<evidence type="ECO:0000313" key="2">
    <source>
        <dbReference type="Proteomes" id="UP000033519"/>
    </source>
</evidence>
<evidence type="ECO:0008006" key="3">
    <source>
        <dbReference type="Google" id="ProtNLM"/>
    </source>
</evidence>
<dbReference type="InterPro" id="IPR028082">
    <property type="entry name" value="Peripla_BP_I"/>
</dbReference>
<sequence length="116" mass="12734">NMLVTSSDFLIPQIKQALTVAGKWKKSSEDGHVLFAGFDGDDGQYQAILDGYMDVGGVQDLFFEADLAIGAIQKIRAGETVDKLLLDPGFVLTQARLEEDRDRSWGYAVWKEAHGG</sequence>
<dbReference type="SUPFAM" id="SSF53822">
    <property type="entry name" value="Periplasmic binding protein-like I"/>
    <property type="match status" value="1"/>
</dbReference>
<gene>
    <name evidence="1" type="ORF">WH91_03185</name>
</gene>
<accession>A0ABR5E2B3</accession>
<name>A0ABR5E2B3_9HYPH</name>
<keyword evidence="2" id="KW-1185">Reference proteome</keyword>
<reference evidence="1 2" key="1">
    <citation type="submission" date="2015-03" db="EMBL/GenBank/DDBJ databases">
        <authorList>
            <person name="Lepp D."/>
            <person name="Hassan Y.I."/>
            <person name="Li X.-Z."/>
            <person name="Zhou T."/>
        </authorList>
    </citation>
    <scope>NUCLEOTIDE SEQUENCE [LARGE SCALE GENOMIC DNA]</scope>
    <source>
        <strain evidence="1 2">Cr7-05</strain>
    </source>
</reference>
<feature type="non-terminal residue" evidence="1">
    <location>
        <position position="1"/>
    </location>
</feature>
<comment type="caution">
    <text evidence="1">The sequence shown here is derived from an EMBL/GenBank/DDBJ whole genome shotgun (WGS) entry which is preliminary data.</text>
</comment>
<protein>
    <recommendedName>
        <fullName evidence="3">LacI family transcriptional regulator</fullName>
    </recommendedName>
</protein>